<dbReference type="Proteomes" id="UP000660265">
    <property type="component" value="Unassembled WGS sequence"/>
</dbReference>
<dbReference type="SUPFAM" id="SSF51261">
    <property type="entry name" value="Duplicated hybrid motif"/>
    <property type="match status" value="1"/>
</dbReference>
<keyword evidence="2" id="KW-1133">Transmembrane helix</keyword>
<accession>A0ABQ2ES92</accession>
<proteinExistence type="predicted"/>
<evidence type="ECO:0000313" key="5">
    <source>
        <dbReference type="Proteomes" id="UP000660265"/>
    </source>
</evidence>
<dbReference type="Gene3D" id="2.70.70.10">
    <property type="entry name" value="Glucose Permease (Domain IIA)"/>
    <property type="match status" value="1"/>
</dbReference>
<evidence type="ECO:0000259" key="3">
    <source>
        <dbReference type="Pfam" id="PF01551"/>
    </source>
</evidence>
<evidence type="ECO:0000256" key="2">
    <source>
        <dbReference type="SAM" id="Phobius"/>
    </source>
</evidence>
<keyword evidence="5" id="KW-1185">Reference proteome</keyword>
<dbReference type="InterPro" id="IPR016047">
    <property type="entry name" value="M23ase_b-sheet_dom"/>
</dbReference>
<dbReference type="InterPro" id="IPR011055">
    <property type="entry name" value="Dup_hybrid_motif"/>
</dbReference>
<reference evidence="5" key="1">
    <citation type="journal article" date="2019" name="Int. J. Syst. Evol. Microbiol.">
        <title>The Global Catalogue of Microorganisms (GCM) 10K type strain sequencing project: providing services to taxonomists for standard genome sequencing and annotation.</title>
        <authorList>
            <consortium name="The Broad Institute Genomics Platform"/>
            <consortium name="The Broad Institute Genome Sequencing Center for Infectious Disease"/>
            <person name="Wu L."/>
            <person name="Ma J."/>
        </authorList>
    </citation>
    <scope>NUCLEOTIDE SEQUENCE [LARGE SCALE GENOMIC DNA]</scope>
    <source>
        <strain evidence="5">CGMCC 4.7275</strain>
    </source>
</reference>
<protein>
    <submittedName>
        <fullName evidence="4">Peptidase</fullName>
    </submittedName>
</protein>
<feature type="domain" description="M23ase beta-sheet core" evidence="3">
    <location>
        <begin position="173"/>
        <end position="243"/>
    </location>
</feature>
<dbReference type="PANTHER" id="PTHR21666">
    <property type="entry name" value="PEPTIDASE-RELATED"/>
    <property type="match status" value="1"/>
</dbReference>
<keyword evidence="2" id="KW-0472">Membrane</keyword>
<dbReference type="Pfam" id="PF01551">
    <property type="entry name" value="Peptidase_M23"/>
    <property type="match status" value="1"/>
</dbReference>
<sequence length="290" mass="31120">MTRTMSVRKLAMAVARCCVLAVVVLVLCMIFADLRPPVWVSLGLPLLPIVTFVVLGRLTSSALKRTARAPVETEPPVTGRWTAHNSPADKVPSHGLHGYGQTYAVDILVAPEPDTRPPFAKLWPLARGNGHYPAFGAPVLAVADATVVRVLDRRRDHLTRTSFPALAWMMLVEGSVREATGPSWIFGNHVILDLGEGTYAAYGHLKQGSVTVAVGDTVRAGRRIADCGNTGNSTEPHLHFQLMDGPDLDTARGIPFTWRGIGVPANGASFTAPAESITPRKEAAPADRLD</sequence>
<keyword evidence="2" id="KW-0812">Transmembrane</keyword>
<evidence type="ECO:0000256" key="1">
    <source>
        <dbReference type="SAM" id="MobiDB-lite"/>
    </source>
</evidence>
<dbReference type="InterPro" id="IPR050570">
    <property type="entry name" value="Cell_wall_metabolism_enzyme"/>
</dbReference>
<dbReference type="CDD" id="cd12797">
    <property type="entry name" value="M23_peptidase"/>
    <property type="match status" value="1"/>
</dbReference>
<gene>
    <name evidence="4" type="ORF">GCM10011583_64840</name>
</gene>
<evidence type="ECO:0000313" key="4">
    <source>
        <dbReference type="EMBL" id="GGK23948.1"/>
    </source>
</evidence>
<feature type="region of interest" description="Disordered" evidence="1">
    <location>
        <begin position="269"/>
        <end position="290"/>
    </location>
</feature>
<organism evidence="4 5">
    <name type="scientific">Streptomyces camponoticapitis</name>
    <dbReference type="NCBI Taxonomy" id="1616125"/>
    <lineage>
        <taxon>Bacteria</taxon>
        <taxon>Bacillati</taxon>
        <taxon>Actinomycetota</taxon>
        <taxon>Actinomycetes</taxon>
        <taxon>Kitasatosporales</taxon>
        <taxon>Streptomycetaceae</taxon>
        <taxon>Streptomyces</taxon>
    </lineage>
</organism>
<dbReference type="EMBL" id="BMMV01000029">
    <property type="protein sequence ID" value="GGK23948.1"/>
    <property type="molecule type" value="Genomic_DNA"/>
</dbReference>
<name>A0ABQ2ES92_9ACTN</name>
<comment type="caution">
    <text evidence="4">The sequence shown here is derived from an EMBL/GenBank/DDBJ whole genome shotgun (WGS) entry which is preliminary data.</text>
</comment>
<feature type="transmembrane region" description="Helical" evidence="2">
    <location>
        <begin position="12"/>
        <end position="32"/>
    </location>
</feature>
<feature type="compositionally biased region" description="Basic and acidic residues" evidence="1">
    <location>
        <begin position="278"/>
        <end position="290"/>
    </location>
</feature>
<feature type="transmembrane region" description="Helical" evidence="2">
    <location>
        <begin position="38"/>
        <end position="58"/>
    </location>
</feature>
<dbReference type="PANTHER" id="PTHR21666:SF270">
    <property type="entry name" value="MUREIN HYDROLASE ACTIVATOR ENVC"/>
    <property type="match status" value="1"/>
</dbReference>